<protein>
    <submittedName>
        <fullName evidence="1">Uncharacterized protein</fullName>
    </submittedName>
</protein>
<gene>
    <name evidence="1" type="ORF">CPT_Sentinel_067</name>
</gene>
<name>A0A873WQF0_9CAUD</name>
<evidence type="ECO:0000313" key="2">
    <source>
        <dbReference type="Proteomes" id="UP000663080"/>
    </source>
</evidence>
<proteinExistence type="predicted"/>
<dbReference type="Proteomes" id="UP000663080">
    <property type="component" value="Segment"/>
</dbReference>
<organism evidence="1 2">
    <name type="scientific">Streptomyces phage Sentinel</name>
    <dbReference type="NCBI Taxonomy" id="2767584"/>
    <lineage>
        <taxon>Viruses</taxon>
        <taxon>Duplodnaviria</taxon>
        <taxon>Heunggongvirae</taxon>
        <taxon>Uroviricota</taxon>
        <taxon>Caudoviricetes</taxon>
        <taxon>Arquatrovirinae</taxon>
        <taxon>Sentinelvirus</taxon>
        <taxon>Sentinelvirus sentinel</taxon>
    </lineage>
</organism>
<dbReference type="EMBL" id="MT701597">
    <property type="protein sequence ID" value="QPB09901.1"/>
    <property type="molecule type" value="Genomic_DNA"/>
</dbReference>
<keyword evidence="2" id="KW-1185">Reference proteome</keyword>
<accession>A0A873WQF0</accession>
<sequence length="46" mass="5263">MGESDLRGREVHMKIRGGCQVLLDARRDREDSIGEPAFHRRDALRG</sequence>
<reference evidence="1" key="1">
    <citation type="submission" date="2020-07" db="EMBL/GenBank/DDBJ databases">
        <title>Complete genome sequence of Streptomyces phage Sentinel.</title>
        <authorList>
            <person name="Talcott A.F."/>
            <person name="Ramsey J."/>
            <person name="Moreland R."/>
            <person name="Hernandez I."/>
            <person name="Clark J.D."/>
            <person name="Liu M."/>
            <person name="Burrowes B."/>
        </authorList>
    </citation>
    <scope>NUCLEOTIDE SEQUENCE</scope>
</reference>
<evidence type="ECO:0000313" key="1">
    <source>
        <dbReference type="EMBL" id="QPB09901.1"/>
    </source>
</evidence>